<organism evidence="8 9">
    <name type="scientific">Nonomuraea mesophila</name>
    <dbReference type="NCBI Taxonomy" id="2530382"/>
    <lineage>
        <taxon>Bacteria</taxon>
        <taxon>Bacillati</taxon>
        <taxon>Actinomycetota</taxon>
        <taxon>Actinomycetes</taxon>
        <taxon>Streptosporangiales</taxon>
        <taxon>Streptosporangiaceae</taxon>
        <taxon>Nonomuraea</taxon>
    </lineage>
</organism>
<evidence type="ECO:0000256" key="5">
    <source>
        <dbReference type="ARBA" id="ARBA00023136"/>
    </source>
</evidence>
<protein>
    <submittedName>
        <fullName evidence="8">MFS transporter</fullName>
    </submittedName>
</protein>
<dbReference type="Gene3D" id="1.20.1250.20">
    <property type="entry name" value="MFS general substrate transporter like domains"/>
    <property type="match status" value="1"/>
</dbReference>
<dbReference type="SUPFAM" id="SSF103473">
    <property type="entry name" value="MFS general substrate transporter"/>
    <property type="match status" value="1"/>
</dbReference>
<dbReference type="GO" id="GO:0005886">
    <property type="term" value="C:plasma membrane"/>
    <property type="evidence" value="ECO:0007669"/>
    <property type="project" value="UniProtKB-SubCell"/>
</dbReference>
<comment type="caution">
    <text evidence="8">The sequence shown here is derived from an EMBL/GenBank/DDBJ whole genome shotgun (WGS) entry which is preliminary data.</text>
</comment>
<dbReference type="Pfam" id="PF07690">
    <property type="entry name" value="MFS_1"/>
    <property type="match status" value="1"/>
</dbReference>
<feature type="transmembrane region" description="Helical" evidence="6">
    <location>
        <begin position="129"/>
        <end position="153"/>
    </location>
</feature>
<name>A0A4V2ZBV8_9ACTN</name>
<feature type="transmembrane region" description="Helical" evidence="6">
    <location>
        <begin position="74"/>
        <end position="93"/>
    </location>
</feature>
<evidence type="ECO:0000313" key="9">
    <source>
        <dbReference type="Proteomes" id="UP000295136"/>
    </source>
</evidence>
<dbReference type="InterPro" id="IPR052983">
    <property type="entry name" value="MFS_Riboflavin_Transporter"/>
</dbReference>
<gene>
    <name evidence="8" type="ORF">E1295_00080</name>
</gene>
<evidence type="ECO:0000256" key="3">
    <source>
        <dbReference type="ARBA" id="ARBA00022692"/>
    </source>
</evidence>
<dbReference type="PANTHER" id="PTHR43385:SF1">
    <property type="entry name" value="RIBOFLAVIN TRANSPORTER RIBJ"/>
    <property type="match status" value="1"/>
</dbReference>
<feature type="transmembrane region" description="Helical" evidence="6">
    <location>
        <begin position="306"/>
        <end position="328"/>
    </location>
</feature>
<evidence type="ECO:0000256" key="6">
    <source>
        <dbReference type="SAM" id="Phobius"/>
    </source>
</evidence>
<feature type="domain" description="Major facilitator superfamily (MFS) profile" evidence="7">
    <location>
        <begin position="37"/>
        <end position="421"/>
    </location>
</feature>
<feature type="transmembrane region" description="Helical" evidence="6">
    <location>
        <begin position="365"/>
        <end position="385"/>
    </location>
</feature>
<feature type="transmembrane region" description="Helical" evidence="6">
    <location>
        <begin position="246"/>
        <end position="273"/>
    </location>
</feature>
<feature type="transmembrane region" description="Helical" evidence="6">
    <location>
        <begin position="334"/>
        <end position="358"/>
    </location>
</feature>
<evidence type="ECO:0000256" key="1">
    <source>
        <dbReference type="ARBA" id="ARBA00004651"/>
    </source>
</evidence>
<evidence type="ECO:0000259" key="7">
    <source>
        <dbReference type="PROSITE" id="PS50850"/>
    </source>
</evidence>
<keyword evidence="2" id="KW-0813">Transport</keyword>
<feature type="transmembrane region" description="Helical" evidence="6">
    <location>
        <begin position="38"/>
        <end position="62"/>
    </location>
</feature>
<dbReference type="Proteomes" id="UP000295136">
    <property type="component" value="Unassembled WGS sequence"/>
</dbReference>
<dbReference type="CDD" id="cd17355">
    <property type="entry name" value="MFS_YcxA_like"/>
    <property type="match status" value="1"/>
</dbReference>
<feature type="transmembrane region" description="Helical" evidence="6">
    <location>
        <begin position="165"/>
        <end position="190"/>
    </location>
</feature>
<dbReference type="AlphaFoldDB" id="A0A4V2ZBV8"/>
<keyword evidence="4 6" id="KW-1133">Transmembrane helix</keyword>
<dbReference type="InterPro" id="IPR011701">
    <property type="entry name" value="MFS"/>
</dbReference>
<keyword evidence="3 6" id="KW-0812">Transmembrane</keyword>
<dbReference type="PROSITE" id="PS50850">
    <property type="entry name" value="MFS"/>
    <property type="match status" value="1"/>
</dbReference>
<evidence type="ECO:0000256" key="2">
    <source>
        <dbReference type="ARBA" id="ARBA00022448"/>
    </source>
</evidence>
<feature type="transmembrane region" description="Helical" evidence="6">
    <location>
        <begin position="196"/>
        <end position="215"/>
    </location>
</feature>
<keyword evidence="9" id="KW-1185">Reference proteome</keyword>
<feature type="transmembrane region" description="Helical" evidence="6">
    <location>
        <begin position="105"/>
        <end position="123"/>
    </location>
</feature>
<feature type="transmembrane region" description="Helical" evidence="6">
    <location>
        <begin position="397"/>
        <end position="419"/>
    </location>
</feature>
<keyword evidence="5 6" id="KW-0472">Membrane</keyword>
<dbReference type="InterPro" id="IPR036259">
    <property type="entry name" value="MFS_trans_sf"/>
</dbReference>
<evidence type="ECO:0000313" key="8">
    <source>
        <dbReference type="EMBL" id="TDE60285.1"/>
    </source>
</evidence>
<reference evidence="8 9" key="1">
    <citation type="submission" date="2019-03" db="EMBL/GenBank/DDBJ databases">
        <title>Draft genome sequences of novel Actinobacteria.</title>
        <authorList>
            <person name="Sahin N."/>
            <person name="Ay H."/>
            <person name="Saygin H."/>
        </authorList>
    </citation>
    <scope>NUCLEOTIDE SEQUENCE [LARGE SCALE GENOMIC DNA]</scope>
    <source>
        <strain evidence="8 9">6K102</strain>
    </source>
</reference>
<dbReference type="GO" id="GO:0022857">
    <property type="term" value="F:transmembrane transporter activity"/>
    <property type="evidence" value="ECO:0007669"/>
    <property type="project" value="InterPro"/>
</dbReference>
<dbReference type="EMBL" id="SMLD01000001">
    <property type="protein sequence ID" value="TDE60285.1"/>
    <property type="molecule type" value="Genomic_DNA"/>
</dbReference>
<comment type="subcellular location">
    <subcellularLocation>
        <location evidence="1">Cell membrane</location>
        <topology evidence="1">Multi-pass membrane protein</topology>
    </subcellularLocation>
</comment>
<sequence length="434" mass="44966">MPARCRLPRWEFVSSAIETAAPGTGGGGRYLTARGRRIVAALAVTQTIGYGVLYYAFSVFLIPMQRDLDASGTQVAAALTLAVLTTALCAPLAGRWLDAHGGRALMATGSVLGTLAVLAWSHVTTLPQLYGVFLAIGIASAMVLYEPAFAVIVTWFDERGRAGALLALTIVAGFASSIFLPLTGLLVQAYGWRQALLILAIGYGSLAIPLHALVVRRPAHHATVKARTPAGARADLVKGAVRARPFWLLAAAFTAHGGAAATISVLLITYLIHLGHQPVFAATIAGLLGVLSVTGRLVTTGLRRRWSAAPVAATIFALQGVGTLLLPFVGATTAGAVCCVLLFGIGFGVGTITLPHLLAERYGTVAYASLSGRIAMFSVADKALAPLGAVTLAHSVGYGWVMGAVTAACAAAAFALVAYHRLSFRQPSNQEVSS</sequence>
<dbReference type="InterPro" id="IPR020846">
    <property type="entry name" value="MFS_dom"/>
</dbReference>
<evidence type="ECO:0000256" key="4">
    <source>
        <dbReference type="ARBA" id="ARBA00022989"/>
    </source>
</evidence>
<dbReference type="PANTHER" id="PTHR43385">
    <property type="entry name" value="RIBOFLAVIN TRANSPORTER RIBJ"/>
    <property type="match status" value="1"/>
</dbReference>
<accession>A0A4V2ZBV8</accession>
<feature type="transmembrane region" description="Helical" evidence="6">
    <location>
        <begin position="279"/>
        <end position="299"/>
    </location>
</feature>
<proteinExistence type="predicted"/>